<proteinExistence type="predicted"/>
<sequence>MANETGAIPDTALRQDHAFKAVDDYDTRMYILPYLTDEENREKIIAEHKANPRFAATQPGHPAPIYSQPLARLIDKLRVIPQTGKHIIVETKPWKEYTIAILPGVRGGTVQLTGEKYPTREEADHAIFLKRLGKLLEAYGIETWPANN</sequence>
<feature type="domain" description="N,N-dimethylformamidase alpha subunit" evidence="1">
    <location>
        <begin position="41"/>
        <end position="138"/>
    </location>
</feature>
<reference evidence="2" key="1">
    <citation type="submission" date="2018-05" db="EMBL/GenBank/DDBJ databases">
        <authorList>
            <person name="Lanie J.A."/>
            <person name="Ng W.-L."/>
            <person name="Kazmierczak K.M."/>
            <person name="Andrzejewski T.M."/>
            <person name="Davidsen T.M."/>
            <person name="Wayne K.J."/>
            <person name="Tettelin H."/>
            <person name="Glass J.I."/>
            <person name="Rusch D."/>
            <person name="Podicherti R."/>
            <person name="Tsui H.-C.T."/>
            <person name="Winkler M.E."/>
        </authorList>
    </citation>
    <scope>NUCLEOTIDE SEQUENCE</scope>
</reference>
<evidence type="ECO:0000259" key="1">
    <source>
        <dbReference type="Pfam" id="PF26354"/>
    </source>
</evidence>
<accession>A0A382Y210</accession>
<evidence type="ECO:0000313" key="2">
    <source>
        <dbReference type="EMBL" id="SVD76548.1"/>
    </source>
</evidence>
<organism evidence="2">
    <name type="scientific">marine metagenome</name>
    <dbReference type="NCBI Taxonomy" id="408172"/>
    <lineage>
        <taxon>unclassified sequences</taxon>
        <taxon>metagenomes</taxon>
        <taxon>ecological metagenomes</taxon>
    </lineage>
</organism>
<dbReference type="Pfam" id="PF26354">
    <property type="entry name" value="DMF_alpha"/>
    <property type="match status" value="1"/>
</dbReference>
<name>A0A382Y210_9ZZZZ</name>
<gene>
    <name evidence="2" type="ORF">METZ01_LOCUS429402</name>
</gene>
<dbReference type="EMBL" id="UINC01171798">
    <property type="protein sequence ID" value="SVD76548.1"/>
    <property type="molecule type" value="Genomic_DNA"/>
</dbReference>
<dbReference type="AlphaFoldDB" id="A0A382Y210"/>
<protein>
    <recommendedName>
        <fullName evidence="1">N,N-dimethylformamidase alpha subunit domain-containing protein</fullName>
    </recommendedName>
</protein>
<dbReference type="InterPro" id="IPR058713">
    <property type="entry name" value="DMF_alpha_dom"/>
</dbReference>